<dbReference type="AlphaFoldDB" id="A0A1H8MGR3"/>
<reference evidence="1" key="3">
    <citation type="submission" date="2016-10" db="EMBL/GenBank/DDBJ databases">
        <authorList>
            <person name="de Groot N.N."/>
        </authorList>
    </citation>
    <scope>NUCLEOTIDE SEQUENCE [LARGE SCALE GENOMIC DNA]</scope>
    <source>
        <strain evidence="1">CCBAU85039</strain>
    </source>
</reference>
<dbReference type="Proteomes" id="UP000198939">
    <property type="component" value="Unassembled WGS sequence"/>
</dbReference>
<evidence type="ECO:0000313" key="1">
    <source>
        <dbReference type="EMBL" id="SEH92083.1"/>
    </source>
</evidence>
<dbReference type="EMBL" id="FOCV01000012">
    <property type="protein sequence ID" value="SEO16517.1"/>
    <property type="molecule type" value="Genomic_DNA"/>
</dbReference>
<dbReference type="RefSeq" id="WP_167371569.1">
    <property type="nucleotide sequence ID" value="NZ_FNXB01000015.1"/>
</dbReference>
<dbReference type="STRING" id="501024.RTCCBAU85039_3072"/>
<dbReference type="Proteomes" id="UP000183063">
    <property type="component" value="Unassembled WGS sequence"/>
</dbReference>
<organism evidence="1 3">
    <name type="scientific">Rhizobium tibeticum</name>
    <dbReference type="NCBI Taxonomy" id="501024"/>
    <lineage>
        <taxon>Bacteria</taxon>
        <taxon>Pseudomonadati</taxon>
        <taxon>Pseudomonadota</taxon>
        <taxon>Alphaproteobacteria</taxon>
        <taxon>Hyphomicrobiales</taxon>
        <taxon>Rhizobiaceae</taxon>
        <taxon>Rhizobium/Agrobacterium group</taxon>
        <taxon>Rhizobium</taxon>
    </lineage>
</organism>
<proteinExistence type="predicted"/>
<reference evidence="3" key="1">
    <citation type="submission" date="2016-10" db="EMBL/GenBank/DDBJ databases">
        <authorList>
            <person name="Wibberg D."/>
        </authorList>
    </citation>
    <scope>NUCLEOTIDE SEQUENCE [LARGE SCALE GENOMIC DNA]</scope>
</reference>
<accession>A0A1H8MGR3</accession>
<name>A0A1H8MGR3_9HYPH</name>
<evidence type="ECO:0000313" key="3">
    <source>
        <dbReference type="Proteomes" id="UP000183063"/>
    </source>
</evidence>
<gene>
    <name evidence="1" type="ORF">RTCCBAU85039_3072</name>
    <name evidence="2" type="ORF">SAMN05216228_1012172</name>
</gene>
<keyword evidence="4" id="KW-1185">Reference proteome</keyword>
<sequence>MDSVEKTPMGSELWSVFDFARRYRLTVREQNRLLMLFGPVASAADLLSNARRNQLI</sequence>
<evidence type="ECO:0000313" key="4">
    <source>
        <dbReference type="Proteomes" id="UP000198939"/>
    </source>
</evidence>
<evidence type="ECO:0000313" key="2">
    <source>
        <dbReference type="EMBL" id="SEO16517.1"/>
    </source>
</evidence>
<dbReference type="EMBL" id="FNXB01000015">
    <property type="protein sequence ID" value="SEH92083.1"/>
    <property type="molecule type" value="Genomic_DNA"/>
</dbReference>
<reference evidence="2 4" key="2">
    <citation type="submission" date="2016-10" db="EMBL/GenBank/DDBJ databases">
        <authorList>
            <person name="Varghese N."/>
            <person name="Submissions S."/>
        </authorList>
    </citation>
    <scope>NUCLEOTIDE SEQUENCE [LARGE SCALE GENOMIC DNA]</scope>
    <source>
        <strain evidence="2 4">CGMCC 1.7071</strain>
    </source>
</reference>
<protein>
    <submittedName>
        <fullName evidence="1">Uncharacterized protein</fullName>
    </submittedName>
</protein>